<keyword evidence="1" id="KW-0812">Transmembrane</keyword>
<feature type="transmembrane region" description="Helical" evidence="1">
    <location>
        <begin position="244"/>
        <end position="265"/>
    </location>
</feature>
<feature type="transmembrane region" description="Helical" evidence="1">
    <location>
        <begin position="134"/>
        <end position="156"/>
    </location>
</feature>
<gene>
    <name evidence="2" type="ORF">POVCU1_044540</name>
</gene>
<evidence type="ECO:0000313" key="3">
    <source>
        <dbReference type="Proteomes" id="UP000078546"/>
    </source>
</evidence>
<name>A0A1A8WZ36_PLAOA</name>
<sequence>MGIQLAFPYCNILPNLTPFYTESRCGKKKFNRKKDECNMIHCKTLKSECTKSNTLSYRAVKSVHSYPIECIKRCKFAKMDMEIKEFDKLSGFRIQCTKDLIFKGSISAIVGMILGIMCSLIVNCTLVEVSLSKFFSMYFGILFIVVGLIIFWRLNANVTDEAENRRNQLMILAALIVFSGVLCLFFDRTWLFSLSPLSKVPIYCVLGISISFALTFSLIDLINYLIGFIQGSITRPLIESVAQVYLILLFTITMGGIFGFIFGLLDVEDESSHHIRLALMKAENCCFPLGAVLGGIAGFGNEFFRQQSEAYKMGKTKKQIISMEGYK</sequence>
<evidence type="ECO:0000313" key="2">
    <source>
        <dbReference type="EMBL" id="SBS98234.1"/>
    </source>
</evidence>
<feature type="transmembrane region" description="Helical" evidence="1">
    <location>
        <begin position="200"/>
        <end position="223"/>
    </location>
</feature>
<evidence type="ECO:0000256" key="1">
    <source>
        <dbReference type="SAM" id="Phobius"/>
    </source>
</evidence>
<dbReference type="EMBL" id="FLQV01000814">
    <property type="protein sequence ID" value="SBS98234.1"/>
    <property type="molecule type" value="Genomic_DNA"/>
</dbReference>
<keyword evidence="1" id="KW-0472">Membrane</keyword>
<dbReference type="AlphaFoldDB" id="A0A1A8WZ36"/>
<reference evidence="3" key="1">
    <citation type="submission" date="2016-05" db="EMBL/GenBank/DDBJ databases">
        <authorList>
            <person name="Naeem Raeece"/>
        </authorList>
    </citation>
    <scope>NUCLEOTIDE SEQUENCE [LARGE SCALE GENOMIC DNA]</scope>
</reference>
<accession>A0A1A8WZ36</accession>
<feature type="transmembrane region" description="Helical" evidence="1">
    <location>
        <begin position="100"/>
        <end position="122"/>
    </location>
</feature>
<proteinExistence type="predicted"/>
<organism evidence="2 3">
    <name type="scientific">Plasmodium ovale curtisi</name>
    <dbReference type="NCBI Taxonomy" id="864141"/>
    <lineage>
        <taxon>Eukaryota</taxon>
        <taxon>Sar</taxon>
        <taxon>Alveolata</taxon>
        <taxon>Apicomplexa</taxon>
        <taxon>Aconoidasida</taxon>
        <taxon>Haemosporida</taxon>
        <taxon>Plasmodiidae</taxon>
        <taxon>Plasmodium</taxon>
        <taxon>Plasmodium (Plasmodium)</taxon>
    </lineage>
</organism>
<dbReference type="Proteomes" id="UP000078546">
    <property type="component" value="Unassembled WGS sequence"/>
</dbReference>
<feature type="transmembrane region" description="Helical" evidence="1">
    <location>
        <begin position="168"/>
        <end position="188"/>
    </location>
</feature>
<protein>
    <submittedName>
        <fullName evidence="2">Uncharacterized protein</fullName>
    </submittedName>
</protein>
<keyword evidence="1" id="KW-1133">Transmembrane helix</keyword>